<evidence type="ECO:0000256" key="1">
    <source>
        <dbReference type="SAM" id="MobiDB-lite"/>
    </source>
</evidence>
<evidence type="ECO:0000313" key="2">
    <source>
        <dbReference type="EMBL" id="MPN33189.1"/>
    </source>
</evidence>
<feature type="region of interest" description="Disordered" evidence="1">
    <location>
        <begin position="1"/>
        <end position="20"/>
    </location>
</feature>
<organism evidence="2">
    <name type="scientific">bioreactor metagenome</name>
    <dbReference type="NCBI Taxonomy" id="1076179"/>
    <lineage>
        <taxon>unclassified sequences</taxon>
        <taxon>metagenomes</taxon>
        <taxon>ecological metagenomes</taxon>
    </lineage>
</organism>
<dbReference type="EMBL" id="VSSQ01085577">
    <property type="protein sequence ID" value="MPN33189.1"/>
    <property type="molecule type" value="Genomic_DNA"/>
</dbReference>
<comment type="caution">
    <text evidence="2">The sequence shown here is derived from an EMBL/GenBank/DDBJ whole genome shotgun (WGS) entry which is preliminary data.</text>
</comment>
<sequence length="109" mass="11714">MDEERVGHAHPSVADTEAVADRTGRFDRRNFLHQQLYPAALGCELDGVAQQVDQNLVDAQRVAVKIRVADIFRPGAVAEAIVRGLGRDHGVELAEQVGNGNGGMVEGDL</sequence>
<dbReference type="AlphaFoldDB" id="A0A645H571"/>
<reference evidence="2" key="1">
    <citation type="submission" date="2019-08" db="EMBL/GenBank/DDBJ databases">
        <authorList>
            <person name="Kucharzyk K."/>
            <person name="Murdoch R.W."/>
            <person name="Higgins S."/>
            <person name="Loffler F."/>
        </authorList>
    </citation>
    <scope>NUCLEOTIDE SEQUENCE</scope>
</reference>
<accession>A0A645H571</accession>
<name>A0A645H571_9ZZZZ</name>
<gene>
    <name evidence="2" type="ORF">SDC9_180673</name>
</gene>
<protein>
    <submittedName>
        <fullName evidence="2">Uncharacterized protein</fullName>
    </submittedName>
</protein>
<proteinExistence type="predicted"/>